<sequence length="262" mass="28764">MGRYKIWDPALSIQEWQSQELPPCTPSARPPPSSTRSGRSQPSFDCHNPDPFLLHPDFSSTPHLDFGLDFGLDFDLALASSAAFPPADPFRPHALFFYESPPDTTFPGSAASSRYPDPLLGYPDLSCAPFPLPGSDTDAIASLLSSPDDPSESLNLFPSPGVQSVPEPSDYLPSPPQMPAGGSATSPSVNLPPPNSSSNRVKKRELNTQAARRYRQRRVDRMNELEAELEAIKRERDELKMRVSKLEGETDALRSMVKAQDQ</sequence>
<feature type="region of interest" description="Disordered" evidence="1">
    <location>
        <begin position="139"/>
        <end position="218"/>
    </location>
</feature>
<evidence type="ECO:0000313" key="4">
    <source>
        <dbReference type="Proteomes" id="UP000247810"/>
    </source>
</evidence>
<dbReference type="VEuPathDB" id="FungiDB:BO71DRAFT_445022"/>
<dbReference type="Pfam" id="PF07716">
    <property type="entry name" value="bZIP_2"/>
    <property type="match status" value="1"/>
</dbReference>
<dbReference type="Proteomes" id="UP000247810">
    <property type="component" value="Unassembled WGS sequence"/>
</dbReference>
<feature type="compositionally biased region" description="Low complexity" evidence="1">
    <location>
        <begin position="34"/>
        <end position="43"/>
    </location>
</feature>
<name>A0A319CVG6_9EURO</name>
<dbReference type="PROSITE" id="PS50217">
    <property type="entry name" value="BZIP"/>
    <property type="match status" value="1"/>
</dbReference>
<dbReference type="OrthoDB" id="2257100at2759"/>
<dbReference type="STRING" id="1448320.A0A319CVG6"/>
<dbReference type="InterPro" id="IPR004827">
    <property type="entry name" value="bZIP"/>
</dbReference>
<evidence type="ECO:0000256" key="1">
    <source>
        <dbReference type="SAM" id="MobiDB-lite"/>
    </source>
</evidence>
<feature type="compositionally biased region" description="Pro residues" evidence="1">
    <location>
        <begin position="23"/>
        <end position="33"/>
    </location>
</feature>
<dbReference type="InterPro" id="IPR046347">
    <property type="entry name" value="bZIP_sf"/>
</dbReference>
<feature type="region of interest" description="Disordered" evidence="1">
    <location>
        <begin position="18"/>
        <end position="48"/>
    </location>
</feature>
<gene>
    <name evidence="3" type="ORF">BO71DRAFT_445022</name>
</gene>
<evidence type="ECO:0000259" key="2">
    <source>
        <dbReference type="PROSITE" id="PS50217"/>
    </source>
</evidence>
<reference evidence="3 4" key="1">
    <citation type="submission" date="2018-02" db="EMBL/GenBank/DDBJ databases">
        <title>The genomes of Aspergillus section Nigri reveals drivers in fungal speciation.</title>
        <authorList>
            <consortium name="DOE Joint Genome Institute"/>
            <person name="Vesth T.C."/>
            <person name="Nybo J."/>
            <person name="Theobald S."/>
            <person name="Brandl J."/>
            <person name="Frisvad J.C."/>
            <person name="Nielsen K.F."/>
            <person name="Lyhne E.K."/>
            <person name="Kogle M.E."/>
            <person name="Kuo A."/>
            <person name="Riley R."/>
            <person name="Clum A."/>
            <person name="Nolan M."/>
            <person name="Lipzen A."/>
            <person name="Salamov A."/>
            <person name="Henrissat B."/>
            <person name="Wiebenga A."/>
            <person name="De vries R.P."/>
            <person name="Grigoriev I.V."/>
            <person name="Mortensen U.H."/>
            <person name="Andersen M.R."/>
            <person name="Baker S.E."/>
        </authorList>
    </citation>
    <scope>NUCLEOTIDE SEQUENCE [LARGE SCALE GENOMIC DNA]</scope>
    <source>
        <strain evidence="3 4">CBS 707.79</strain>
    </source>
</reference>
<accession>A0A319CVG6</accession>
<dbReference type="EMBL" id="KZ826066">
    <property type="protein sequence ID" value="PYH88790.1"/>
    <property type="molecule type" value="Genomic_DNA"/>
</dbReference>
<proteinExistence type="predicted"/>
<dbReference type="Gene3D" id="1.20.5.170">
    <property type="match status" value="1"/>
</dbReference>
<evidence type="ECO:0000313" key="3">
    <source>
        <dbReference type="EMBL" id="PYH88790.1"/>
    </source>
</evidence>
<dbReference type="AlphaFoldDB" id="A0A319CVG6"/>
<organism evidence="3 4">
    <name type="scientific">Aspergillus ellipticus CBS 707.79</name>
    <dbReference type="NCBI Taxonomy" id="1448320"/>
    <lineage>
        <taxon>Eukaryota</taxon>
        <taxon>Fungi</taxon>
        <taxon>Dikarya</taxon>
        <taxon>Ascomycota</taxon>
        <taxon>Pezizomycotina</taxon>
        <taxon>Eurotiomycetes</taxon>
        <taxon>Eurotiomycetidae</taxon>
        <taxon>Eurotiales</taxon>
        <taxon>Aspergillaceae</taxon>
        <taxon>Aspergillus</taxon>
        <taxon>Aspergillus subgen. Circumdati</taxon>
    </lineage>
</organism>
<keyword evidence="4" id="KW-1185">Reference proteome</keyword>
<feature type="compositionally biased region" description="Low complexity" evidence="1">
    <location>
        <begin position="142"/>
        <end position="156"/>
    </location>
</feature>
<dbReference type="GO" id="GO:0003700">
    <property type="term" value="F:DNA-binding transcription factor activity"/>
    <property type="evidence" value="ECO:0007669"/>
    <property type="project" value="InterPro"/>
</dbReference>
<feature type="domain" description="BZIP" evidence="2">
    <location>
        <begin position="197"/>
        <end position="260"/>
    </location>
</feature>
<dbReference type="SUPFAM" id="SSF57959">
    <property type="entry name" value="Leucine zipper domain"/>
    <property type="match status" value="1"/>
</dbReference>
<dbReference type="SMART" id="SM00338">
    <property type="entry name" value="BRLZ"/>
    <property type="match status" value="1"/>
</dbReference>
<protein>
    <recommendedName>
        <fullName evidence="2">BZIP domain-containing protein</fullName>
    </recommendedName>
</protein>